<dbReference type="SFLD" id="SFLDS00003">
    <property type="entry name" value="Haloacid_Dehalogenase"/>
    <property type="match status" value="1"/>
</dbReference>
<proteinExistence type="inferred from homology"/>
<organism evidence="10 11">
    <name type="scientific">Jonesia denitrificans (strain ATCC 14870 / DSM 20603 / BCRC 15368 / CIP 55.134 / JCM 11481 / NBRC 15587 / NCTC 10816 / Prevot 55134)</name>
    <name type="common">Listeria denitrificans</name>
    <dbReference type="NCBI Taxonomy" id="471856"/>
    <lineage>
        <taxon>Bacteria</taxon>
        <taxon>Bacillati</taxon>
        <taxon>Actinomycetota</taxon>
        <taxon>Actinomycetes</taxon>
        <taxon>Micrococcales</taxon>
        <taxon>Jonesiaceae</taxon>
        <taxon>Jonesia</taxon>
    </lineage>
</organism>
<keyword evidence="4 8" id="KW-0479">Metal-binding</keyword>
<dbReference type="GO" id="GO:0005524">
    <property type="term" value="F:ATP binding"/>
    <property type="evidence" value="ECO:0007669"/>
    <property type="project" value="UniProtKB-UniRule"/>
</dbReference>
<dbReference type="InterPro" id="IPR023214">
    <property type="entry name" value="HAD_sf"/>
</dbReference>
<dbReference type="GO" id="GO:0019829">
    <property type="term" value="F:ATPase-coupled monoatomic cation transmembrane transporter activity"/>
    <property type="evidence" value="ECO:0007669"/>
    <property type="project" value="InterPro"/>
</dbReference>
<keyword evidence="8" id="KW-0547">Nucleotide-binding</keyword>
<dbReference type="PRINTS" id="PR00120">
    <property type="entry name" value="HATPASE"/>
</dbReference>
<evidence type="ECO:0000256" key="2">
    <source>
        <dbReference type="ARBA" id="ARBA00006024"/>
    </source>
</evidence>
<evidence type="ECO:0000259" key="9">
    <source>
        <dbReference type="Pfam" id="PF00122"/>
    </source>
</evidence>
<dbReference type="InterPro" id="IPR018303">
    <property type="entry name" value="ATPase_P-typ_P_site"/>
</dbReference>
<dbReference type="PANTHER" id="PTHR48085">
    <property type="entry name" value="CADMIUM/ZINC-TRANSPORTING ATPASE HMA2-RELATED"/>
    <property type="match status" value="1"/>
</dbReference>
<dbReference type="HOGENOM" id="CLU_001771_6_3_11"/>
<dbReference type="InterPro" id="IPR027256">
    <property type="entry name" value="P-typ_ATPase_IB"/>
</dbReference>
<dbReference type="InterPro" id="IPR059000">
    <property type="entry name" value="ATPase_P-type_domA"/>
</dbReference>
<keyword evidence="11" id="KW-1185">Reference proteome</keyword>
<dbReference type="SUPFAM" id="SSF81665">
    <property type="entry name" value="Calcium ATPase, transmembrane domain M"/>
    <property type="match status" value="1"/>
</dbReference>
<dbReference type="Gene3D" id="3.40.50.1000">
    <property type="entry name" value="HAD superfamily/HAD-like"/>
    <property type="match status" value="1"/>
</dbReference>
<sequence>MKTWKTWKTWGVVAASGVLIVLALVTGWDILMIAAAVVAGWPIAVSAWQALRIKMISIDLLVVVAAVGALFIQNYWESAAVTFLFALGKALEKATLNRTRKALSDLVEAAPDTATVLRDGEPETVEIWELVPGDVVLVKNGEQVPVDGRVITGNGGVDEATITGESVPAEKSEGSEVYAGTWLRSGVLRVEAVGIGSDSTLAKIIHRVEDAQDDKAKTQTFMEKFSKYYTPGVMLAALAVGLLTWNVELALTLLVIGCPGALVISIPVSIVAGIGRSAKDGVLIKGGEYLETSAKVDAIVVDKTGTLTNGRPELTDVDVLDDSYTAEEVLILAARAETASEHPLAEAIIQGAEGRGLRVDHVEHAEPVAGKGIRAQVDGRTVAVGSADLLDTAGDAASDTAQDFAPELGAGLNRILELNEQGKTAMFVGVDGRAIGIVAVADTIRADAPEAIKALHDRGIKVIMATGDAERVARNVAAELGVDEVRAELMPEDKLIIVKELQAQGHTVAMVGDGVNDTPALAQADIGVAMGAAGSPAAIETADIALMADRLPRLAHALGLARRTVRTMRVNIAIALLTVALLLAGVLFGGVTMSLGMLVHEASVLLVIGIAMLLLRPTLKEEKDRDAKRTEIIERAKKQKADA</sequence>
<keyword evidence="8" id="KW-0067">ATP-binding</keyword>
<dbReference type="GO" id="GO:0016887">
    <property type="term" value="F:ATP hydrolysis activity"/>
    <property type="evidence" value="ECO:0007669"/>
    <property type="project" value="InterPro"/>
</dbReference>
<evidence type="ECO:0000313" key="10">
    <source>
        <dbReference type="EMBL" id="ACV09973.1"/>
    </source>
</evidence>
<dbReference type="OrthoDB" id="7059309at2"/>
<dbReference type="EMBL" id="CP001706">
    <property type="protein sequence ID" value="ACV09973.1"/>
    <property type="molecule type" value="Genomic_DNA"/>
</dbReference>
<comment type="subcellular location">
    <subcellularLocation>
        <location evidence="1">Cell membrane</location>
        <topology evidence="1">Multi-pass membrane protein</topology>
    </subcellularLocation>
</comment>
<feature type="domain" description="P-type ATPase A" evidence="9">
    <location>
        <begin position="110"/>
        <end position="209"/>
    </location>
</feature>
<dbReference type="NCBIfam" id="TIGR01494">
    <property type="entry name" value="ATPase_P-type"/>
    <property type="match status" value="2"/>
</dbReference>
<feature type="transmembrane region" description="Helical" evidence="8">
    <location>
        <begin position="253"/>
        <end position="275"/>
    </location>
</feature>
<evidence type="ECO:0000313" key="11">
    <source>
        <dbReference type="Proteomes" id="UP000000628"/>
    </source>
</evidence>
<feature type="transmembrane region" description="Helical" evidence="8">
    <location>
        <begin position="12"/>
        <end position="41"/>
    </location>
</feature>
<reference evidence="10 11" key="1">
    <citation type="journal article" date="2009" name="Stand. Genomic Sci.">
        <title>Complete genome sequence of Jonesia denitrificans type strain (Prevot 55134).</title>
        <authorList>
            <person name="Pukall R."/>
            <person name="Gehrich-Schroter G."/>
            <person name="Lapidus A."/>
            <person name="Nolan M."/>
            <person name="Glavina Del Rio T."/>
            <person name="Lucas S."/>
            <person name="Chen F."/>
            <person name="Tice H."/>
            <person name="Pitluck S."/>
            <person name="Cheng J.F."/>
            <person name="Copeland A."/>
            <person name="Saunders E."/>
            <person name="Brettin T."/>
            <person name="Detter J.C."/>
            <person name="Bruce D."/>
            <person name="Goodwin L."/>
            <person name="Pati A."/>
            <person name="Ivanova N."/>
            <person name="Mavromatis K."/>
            <person name="Ovchinnikova G."/>
            <person name="Chen A."/>
            <person name="Palaniappan K."/>
            <person name="Land M."/>
            <person name="Hauser L."/>
            <person name="Chang Y.J."/>
            <person name="Jeffries C.D."/>
            <person name="Chain P."/>
            <person name="Goker M."/>
            <person name="Bristow J."/>
            <person name="Eisen J.A."/>
            <person name="Markowitz V."/>
            <person name="Hugenholtz P."/>
            <person name="Kyrpides N.C."/>
            <person name="Klenk H.P."/>
            <person name="Han C."/>
        </authorList>
    </citation>
    <scope>NUCLEOTIDE SEQUENCE [LARGE SCALE GENOMIC DNA]</scope>
    <source>
        <strain evidence="11">ATCC 14870 / DSM 20603 / BCRC 15368 / CIP 55.134 / JCM 11481 / NBRC 15587 / NCTC 10816 / Prevot 55134</strain>
    </source>
</reference>
<protein>
    <submittedName>
        <fullName evidence="10">Heavy metal translocating P-type ATPase</fullName>
    </submittedName>
</protein>
<feature type="transmembrane region" description="Helical" evidence="8">
    <location>
        <begin position="597"/>
        <end position="615"/>
    </location>
</feature>
<accession>C7R285</accession>
<dbReference type="GO" id="GO:0046872">
    <property type="term" value="F:metal ion binding"/>
    <property type="evidence" value="ECO:0007669"/>
    <property type="project" value="UniProtKB-KW"/>
</dbReference>
<evidence type="ECO:0000256" key="3">
    <source>
        <dbReference type="ARBA" id="ARBA00022692"/>
    </source>
</evidence>
<dbReference type="InterPro" id="IPR044492">
    <property type="entry name" value="P_typ_ATPase_HD_dom"/>
</dbReference>
<dbReference type="InterPro" id="IPR008250">
    <property type="entry name" value="ATPase_P-typ_transduc_dom_A_sf"/>
</dbReference>
<dbReference type="CDD" id="cd02079">
    <property type="entry name" value="P-type_ATPase_HM"/>
    <property type="match status" value="1"/>
</dbReference>
<dbReference type="PROSITE" id="PS01229">
    <property type="entry name" value="COF_2"/>
    <property type="match status" value="1"/>
</dbReference>
<feature type="transmembrane region" description="Helical" evidence="8">
    <location>
        <begin position="228"/>
        <end position="247"/>
    </location>
</feature>
<dbReference type="STRING" id="471856.Jden_2339"/>
<name>C7R285_JONDD</name>
<evidence type="ECO:0000256" key="4">
    <source>
        <dbReference type="ARBA" id="ARBA00022723"/>
    </source>
</evidence>
<keyword evidence="7 8" id="KW-0472">Membrane</keyword>
<dbReference type="InterPro" id="IPR051014">
    <property type="entry name" value="Cation_Transport_ATPase_IB"/>
</dbReference>
<dbReference type="InterPro" id="IPR023298">
    <property type="entry name" value="ATPase_P-typ_TM_dom_sf"/>
</dbReference>
<evidence type="ECO:0000256" key="6">
    <source>
        <dbReference type="ARBA" id="ARBA00022989"/>
    </source>
</evidence>
<evidence type="ECO:0000256" key="5">
    <source>
        <dbReference type="ARBA" id="ARBA00022967"/>
    </source>
</evidence>
<feature type="transmembrane region" description="Helical" evidence="8">
    <location>
        <begin position="53"/>
        <end position="72"/>
    </location>
</feature>
<dbReference type="Gene3D" id="2.70.150.10">
    <property type="entry name" value="Calcium-transporting ATPase, cytoplasmic transduction domain A"/>
    <property type="match status" value="1"/>
</dbReference>
<dbReference type="FunFam" id="2.70.150.10:FF:000002">
    <property type="entry name" value="Copper-transporting ATPase 1, putative"/>
    <property type="match status" value="1"/>
</dbReference>
<keyword evidence="3 8" id="KW-0812">Transmembrane</keyword>
<feature type="transmembrane region" description="Helical" evidence="8">
    <location>
        <begin position="570"/>
        <end position="591"/>
    </location>
</feature>
<dbReference type="Pfam" id="PF00122">
    <property type="entry name" value="E1-E2_ATPase"/>
    <property type="match status" value="1"/>
</dbReference>
<dbReference type="GO" id="GO:0005886">
    <property type="term" value="C:plasma membrane"/>
    <property type="evidence" value="ECO:0007669"/>
    <property type="project" value="UniProtKB-SubCell"/>
</dbReference>
<dbReference type="NCBIfam" id="TIGR01525">
    <property type="entry name" value="ATPase-IB_hvy"/>
    <property type="match status" value="1"/>
</dbReference>
<comment type="similarity">
    <text evidence="2 8">Belongs to the cation transport ATPase (P-type) (TC 3.A.3) family. Type IB subfamily.</text>
</comment>
<dbReference type="SFLD" id="SFLDG00002">
    <property type="entry name" value="C1.7:_P-type_atpase_like"/>
    <property type="match status" value="1"/>
</dbReference>
<dbReference type="PANTHER" id="PTHR48085:SF5">
    <property type="entry name" value="CADMIUM_ZINC-TRANSPORTING ATPASE HMA4-RELATED"/>
    <property type="match status" value="1"/>
</dbReference>
<dbReference type="InterPro" id="IPR001757">
    <property type="entry name" value="P_typ_ATPase"/>
</dbReference>
<gene>
    <name evidence="10" type="ordered locus">Jden_2339</name>
</gene>
<dbReference type="InterPro" id="IPR023299">
    <property type="entry name" value="ATPase_P-typ_cyto_dom_N"/>
</dbReference>
<dbReference type="Proteomes" id="UP000000628">
    <property type="component" value="Chromosome"/>
</dbReference>
<dbReference type="InterPro" id="IPR036412">
    <property type="entry name" value="HAD-like_sf"/>
</dbReference>
<dbReference type="Gene3D" id="3.40.1110.10">
    <property type="entry name" value="Calcium-transporting ATPase, cytoplasmic domain N"/>
    <property type="match status" value="1"/>
</dbReference>
<dbReference type="PRINTS" id="PR00119">
    <property type="entry name" value="CATATPASE"/>
</dbReference>
<dbReference type="KEGG" id="jde:Jden_2339"/>
<evidence type="ECO:0000256" key="7">
    <source>
        <dbReference type="ARBA" id="ARBA00023136"/>
    </source>
</evidence>
<dbReference type="RefSeq" id="WP_015772584.1">
    <property type="nucleotide sequence ID" value="NC_013174.1"/>
</dbReference>
<evidence type="ECO:0000256" key="1">
    <source>
        <dbReference type="ARBA" id="ARBA00004651"/>
    </source>
</evidence>
<dbReference type="eggNOG" id="COG2217">
    <property type="taxonomic scope" value="Bacteria"/>
</dbReference>
<dbReference type="SFLD" id="SFLDF00027">
    <property type="entry name" value="p-type_atpase"/>
    <property type="match status" value="1"/>
</dbReference>
<dbReference type="AlphaFoldDB" id="C7R285"/>
<dbReference type="PROSITE" id="PS00154">
    <property type="entry name" value="ATPASE_E1_E2"/>
    <property type="match status" value="1"/>
</dbReference>
<evidence type="ECO:0000256" key="8">
    <source>
        <dbReference type="RuleBase" id="RU362081"/>
    </source>
</evidence>
<dbReference type="SUPFAM" id="SSF56784">
    <property type="entry name" value="HAD-like"/>
    <property type="match status" value="1"/>
</dbReference>
<keyword evidence="6 8" id="KW-1133">Transmembrane helix</keyword>
<dbReference type="Pfam" id="PF00702">
    <property type="entry name" value="Hydrolase"/>
    <property type="match status" value="1"/>
</dbReference>
<keyword evidence="8" id="KW-1003">Cell membrane</keyword>
<dbReference type="SUPFAM" id="SSF81653">
    <property type="entry name" value="Calcium ATPase, transduction domain A"/>
    <property type="match status" value="1"/>
</dbReference>
<keyword evidence="5" id="KW-1278">Translocase</keyword>